<keyword evidence="2 5" id="KW-0812">Transmembrane</keyword>
<dbReference type="RefSeq" id="WP_379663339.1">
    <property type="nucleotide sequence ID" value="NZ_JBHUDG010000020.1"/>
</dbReference>
<gene>
    <name evidence="7" type="ORF">ACFSAH_13865</name>
</gene>
<reference evidence="8" key="1">
    <citation type="journal article" date="2019" name="Int. J. Syst. Evol. Microbiol.">
        <title>The Global Catalogue of Microorganisms (GCM) 10K type strain sequencing project: providing services to taxonomists for standard genome sequencing and annotation.</title>
        <authorList>
            <consortium name="The Broad Institute Genomics Platform"/>
            <consortium name="The Broad Institute Genome Sequencing Center for Infectious Disease"/>
            <person name="Wu L."/>
            <person name="Ma J."/>
        </authorList>
    </citation>
    <scope>NUCLEOTIDE SEQUENCE [LARGE SCALE GENOMIC DNA]</scope>
    <source>
        <strain evidence="8">CCUG 53762</strain>
    </source>
</reference>
<keyword evidence="3 5" id="KW-1133">Transmembrane helix</keyword>
<dbReference type="Pfam" id="PF05359">
    <property type="entry name" value="DUF748"/>
    <property type="match status" value="1"/>
</dbReference>
<evidence type="ECO:0000256" key="3">
    <source>
        <dbReference type="ARBA" id="ARBA00022989"/>
    </source>
</evidence>
<comment type="subcellular location">
    <subcellularLocation>
        <location evidence="1">Membrane</location>
        <topology evidence="1">Single-pass membrane protein</topology>
    </subcellularLocation>
</comment>
<feature type="transmembrane region" description="Helical" evidence="5">
    <location>
        <begin position="12"/>
        <end position="32"/>
    </location>
</feature>
<feature type="domain" description="Translocation and assembly module TamB C-terminal" evidence="6">
    <location>
        <begin position="1187"/>
        <end position="1631"/>
    </location>
</feature>
<keyword evidence="8" id="KW-1185">Reference proteome</keyword>
<dbReference type="Pfam" id="PF04357">
    <property type="entry name" value="TamB"/>
    <property type="match status" value="1"/>
</dbReference>
<keyword evidence="4 5" id="KW-0472">Membrane</keyword>
<sequence length="1671" mass="187249">MKKYLKKTLKIFAWILGSIVGLLLLIAILIQIPSIQNLLKDKVISYLEAKIKTPVHLDRIYIGFPKKLVLKGVYFESLERDTLLAGEKLAVDISMVKLLRSEVQINSIDLEGITANVKRNQDSVFNFDYIIKAFASEQEKEPKPEDTTSTMKFSLGKINLDRIKIGFDDAITKNYLHFYIGHFDTSIKKFDLDEMDFDIPQVKLEELKLNLKQGIVEEAIQKATVAANETSATSPSLKLKLGEVDLSKIAVYYDSEETKLNADLFVGSLFVKLKDIDLDKQLVNIDKIDFKDTRGKLLFGKLDKKPEVKKDVSVEDSVSTNNWKVHVNKADFANIDFKFDDQNIKPISRGMDYMHLDFKELTLKAEDFYYSPDTISGNILDLIAKEKSGLFIETFKTDFFYGPQSAYLKKLYLKTPKTIIKDEIKLAYPSIASLTENLGDLALDASINGSRLGFKDILLFVPDLYNTNPFKDNPNAVLAINSRINGKIKDLRIPNLEISGIGTTRIVASGHITGMPDVDKANFDLNIKNFQTSGKDLYGFVPPKTIPDNISLPGYINLKGIFKGGINNFFTNLNLISSYGNASIRARFDQRVKNKEKYDAFALTNGIDIGKFLKNDSIGKIALQAKVEGVGLDPKTANAKFDGIINSAVYNKYVYKDLKAVGEIKNGLFDIKTGMEDPNLNFTIKANGSFKEKYPSVKVDAVLDSADFNKLNLYAGSLRLRLNMKANIETADPDYLNGRIFFDKIVVAQEASKFVLDSIYIRAKSTESKNDIYLWTPFMSAKVDGKYQFTQIGEALSNTVARYYNTDQKAQRKETTPQYFDFSAKLVNHPFIMQFLPDLKKLDPVVLKGHYNSNGDTLTVNGDIPHIVYGGNTINNGTLKVATKDTSLHYNLMFDEIKTGSMTLLRTILSGKVKNNVLDYLLQVHDRTNKERYRLGGNVEATQNATLIKLDPLNLKLDYDKWTIPEDNVIELGENIYARNFFLHYGNQGIKIASHSEEKNAPLAIDFEQFKIETITSIVNQDSLKVGGVIDGDILLRNLTTNMVFTSDITVHDFNFRGDTLGNIAVKVDNEIEDTFKANMSITGQGNQVNLTGSYLTASETLDMVLDVEKLNLKSLEGLSFGNISNTKGFLSGNFKIGGQTSAPRVIGELKFNDAAFAVTQTNSYFKSLNDKIIFDTEGIRFNRFKLTDSLDNKLTVNGQVLTKTYQDFKFKLDINAANFKVVSSTAKDNDLFYGDLFVDTRLAIRGDLDNPKVDGSLKIDPQTKFTMVLPSSDPSIADREGIVEFIDQDNMDVQNLFAVPDTLENSKIVGMDISVNIQIDKNAELVMIIDKNNGDFVKVKGDAELNGGIDPSGKITLTGRYELTEGTYEMSFNFINRKFDIQKGSSIVWTGEPMSAIVDITAAYIANTAPLDLLEDQLVDLSPAVKNTYKQKVPFQVLLNMDGELMQPEITFDIKLPDGNYNVSSEIVSNSQSKLEQLRQEPSELNKQVFALLLLNRFVGENPFASSSSAVGVNSMVRQSVSKLLSDQLNNLAGNLIQGVEVNFDLASTEDYSSGSMENRTDLNIGVSKRFLDDRLKVTVGSNFGLEGTDQPNRETNNIAGDIAVDYQLSKDGRYMLRAYRKNQYEVALQGQVIETGVGFVLTMDYNKFWQIFHHRKERKAIRRQEAKKE</sequence>
<evidence type="ECO:0000313" key="7">
    <source>
        <dbReference type="EMBL" id="MFD1630970.1"/>
    </source>
</evidence>
<evidence type="ECO:0000256" key="5">
    <source>
        <dbReference type="SAM" id="Phobius"/>
    </source>
</evidence>
<name>A0ABW4IDY8_9SPHI</name>
<proteinExistence type="predicted"/>
<evidence type="ECO:0000259" key="6">
    <source>
        <dbReference type="Pfam" id="PF04357"/>
    </source>
</evidence>
<evidence type="ECO:0000313" key="8">
    <source>
        <dbReference type="Proteomes" id="UP001597118"/>
    </source>
</evidence>
<dbReference type="Proteomes" id="UP001597118">
    <property type="component" value="Unassembled WGS sequence"/>
</dbReference>
<accession>A0ABW4IDY8</accession>
<dbReference type="PANTHER" id="PTHR36985:SF1">
    <property type="entry name" value="TRANSLOCATION AND ASSEMBLY MODULE SUBUNIT TAMB"/>
    <property type="match status" value="1"/>
</dbReference>
<evidence type="ECO:0000256" key="1">
    <source>
        <dbReference type="ARBA" id="ARBA00004167"/>
    </source>
</evidence>
<dbReference type="EMBL" id="JBHUDG010000020">
    <property type="protein sequence ID" value="MFD1630970.1"/>
    <property type="molecule type" value="Genomic_DNA"/>
</dbReference>
<organism evidence="7 8">
    <name type="scientific">Pseudopedobacter beijingensis</name>
    <dbReference type="NCBI Taxonomy" id="1207056"/>
    <lineage>
        <taxon>Bacteria</taxon>
        <taxon>Pseudomonadati</taxon>
        <taxon>Bacteroidota</taxon>
        <taxon>Sphingobacteriia</taxon>
        <taxon>Sphingobacteriales</taxon>
        <taxon>Sphingobacteriaceae</taxon>
        <taxon>Pseudopedobacter</taxon>
    </lineage>
</organism>
<dbReference type="PANTHER" id="PTHR36985">
    <property type="entry name" value="TRANSLOCATION AND ASSEMBLY MODULE SUBUNIT TAMB"/>
    <property type="match status" value="1"/>
</dbReference>
<evidence type="ECO:0000256" key="4">
    <source>
        <dbReference type="ARBA" id="ARBA00023136"/>
    </source>
</evidence>
<evidence type="ECO:0000256" key="2">
    <source>
        <dbReference type="ARBA" id="ARBA00022692"/>
    </source>
</evidence>
<protein>
    <submittedName>
        <fullName evidence="7">Translocation/assembly module TamB domain-containing protein</fullName>
    </submittedName>
</protein>
<comment type="caution">
    <text evidence="7">The sequence shown here is derived from an EMBL/GenBank/DDBJ whole genome shotgun (WGS) entry which is preliminary data.</text>
</comment>
<dbReference type="InterPro" id="IPR007452">
    <property type="entry name" value="TamB_C"/>
</dbReference>
<dbReference type="InterPro" id="IPR008023">
    <property type="entry name" value="DUF748"/>
</dbReference>